<accession>A0A399FYE1</accession>
<dbReference type="InterPro" id="IPR007507">
    <property type="entry name" value="Glycos_transf_N"/>
</dbReference>
<dbReference type="InterPro" id="IPR038107">
    <property type="entry name" value="Glycos_transf_N_sf"/>
</dbReference>
<feature type="active site" description="Proton acceptor" evidence="2">
    <location>
        <position position="38"/>
    </location>
</feature>
<gene>
    <name evidence="6" type="ORF">B9J77_02585</name>
</gene>
<keyword evidence="4" id="KW-0448">Lipopolysaccharide biosynthesis</keyword>
<feature type="domain" description="3-deoxy-D-manno-octulosonic-acid transferase N-terminal" evidence="5">
    <location>
        <begin position="9"/>
        <end position="188"/>
    </location>
</feature>
<dbReference type="GO" id="GO:0009245">
    <property type="term" value="P:lipid A biosynthetic process"/>
    <property type="evidence" value="ECO:0007669"/>
    <property type="project" value="TreeGrafter"/>
</dbReference>
<sequence length="404" mass="45539">MNKEKQQILKEKLGLLPLSVSKIEGTPRIWVNAVSVGEVVAAGSIVKLLRETYPSASIILSTGTETGRKTAEQTIKEVDGYIYFPLDFPWVVRRVLRILRPHLFITIETEIWPNFLSIARKMGIKTMLANGRISARSFNRYRRTRFLWKKVLGNFDAMSMISKIDAERIKSIGAEPEKVFISGNSKYDTLISRANPGFKAEIRKLLQIEPYEAVFLAASTHDGEEKIIIKAYKNLLKEFPHLIFIIAPRHIKRVASVEKALRSEGLSDFIHRSSLQHTRRKSPIIILDVIGELFYVYSLGTIIFCGGSLVKKGGQNILEPACWGKVVFYGPSMEDFLVERELLGGAGAGIEVKGAASLVREAMVLLNNPEERRQRGEKGREAIQKMEDAAKKNVRLAQKLLKDF</sequence>
<dbReference type="PANTHER" id="PTHR42755">
    <property type="entry name" value="3-DEOXY-MANNO-OCTULOSONATE CYTIDYLYLTRANSFERASE"/>
    <property type="match status" value="1"/>
</dbReference>
<dbReference type="SUPFAM" id="SSF53756">
    <property type="entry name" value="UDP-Glycosyltransferase/glycogen phosphorylase"/>
    <property type="match status" value="1"/>
</dbReference>
<name>A0A399FYE1_UNCN2</name>
<comment type="catalytic activity">
    <reaction evidence="4">
        <text>lipid IVA (E. coli) + CMP-3-deoxy-beta-D-manno-octulosonate = alpha-Kdo-(2-&gt;6)-lipid IVA (E. coli) + CMP + H(+)</text>
        <dbReference type="Rhea" id="RHEA:28066"/>
        <dbReference type="ChEBI" id="CHEBI:15378"/>
        <dbReference type="ChEBI" id="CHEBI:58603"/>
        <dbReference type="ChEBI" id="CHEBI:60364"/>
        <dbReference type="ChEBI" id="CHEBI:60377"/>
        <dbReference type="ChEBI" id="CHEBI:85987"/>
        <dbReference type="EC" id="2.4.99.12"/>
    </reaction>
</comment>
<dbReference type="InterPro" id="IPR039901">
    <property type="entry name" value="Kdotransferase"/>
</dbReference>
<feature type="site" description="Transition state stabilizer" evidence="3">
    <location>
        <position position="186"/>
    </location>
</feature>
<evidence type="ECO:0000259" key="5">
    <source>
        <dbReference type="Pfam" id="PF04413"/>
    </source>
</evidence>
<dbReference type="PANTHER" id="PTHR42755:SF1">
    <property type="entry name" value="3-DEOXY-D-MANNO-OCTULOSONIC ACID TRANSFERASE, MITOCHONDRIAL-RELATED"/>
    <property type="match status" value="1"/>
</dbReference>
<protein>
    <recommendedName>
        <fullName evidence="4">3-deoxy-D-manno-octulosonic acid transferase</fullName>
        <shortName evidence="4">Kdo transferase</shortName>
        <ecNumber evidence="4">2.4.99.12</ecNumber>
    </recommendedName>
    <alternativeName>
        <fullName evidence="4">Lipid IV(A) 3-deoxy-D-manno-octulosonic acid transferase</fullName>
    </alternativeName>
</protein>
<keyword evidence="4" id="KW-0472">Membrane</keyword>
<dbReference type="UniPathway" id="UPA00958"/>
<comment type="similarity">
    <text evidence="4">Belongs to the glycosyltransferase group 1 family.</text>
</comment>
<feature type="site" description="Transition state stabilizer" evidence="3">
    <location>
        <position position="108"/>
    </location>
</feature>
<dbReference type="Pfam" id="PF04413">
    <property type="entry name" value="Glycos_transf_N"/>
    <property type="match status" value="1"/>
</dbReference>
<organism evidence="6 7">
    <name type="scientific">candidate division NPL-UPA2 bacterium Unc8</name>
    <dbReference type="NCBI Taxonomy" id="1980939"/>
    <lineage>
        <taxon>Bacteria</taxon>
    </lineage>
</organism>
<comment type="caution">
    <text evidence="6">The sequence shown here is derived from an EMBL/GenBank/DDBJ whole genome shotgun (WGS) entry which is preliminary data.</text>
</comment>
<dbReference type="EMBL" id="NDHY01000004">
    <property type="protein sequence ID" value="RII00390.1"/>
    <property type="molecule type" value="Genomic_DNA"/>
</dbReference>
<comment type="function">
    <text evidence="4">Involved in lipopolysaccharide (LPS) biosynthesis. Catalyzes the transfer of 3-deoxy-D-manno-octulosonate (Kdo) residue(s) from CMP-Kdo to lipid IV(A), the tetraacyldisaccharide-1,4'-bisphosphate precursor of lipid A.</text>
</comment>
<evidence type="ECO:0000256" key="4">
    <source>
        <dbReference type="RuleBase" id="RU365103"/>
    </source>
</evidence>
<evidence type="ECO:0000313" key="7">
    <source>
        <dbReference type="Proteomes" id="UP000266287"/>
    </source>
</evidence>
<evidence type="ECO:0000256" key="2">
    <source>
        <dbReference type="PIRSR" id="PIRSR639901-1"/>
    </source>
</evidence>
<dbReference type="GO" id="GO:0043842">
    <property type="term" value="F:Kdo transferase activity"/>
    <property type="evidence" value="ECO:0007669"/>
    <property type="project" value="UniProtKB-EC"/>
</dbReference>
<reference evidence="6 7" key="1">
    <citation type="submission" date="2018-08" db="EMBL/GenBank/DDBJ databases">
        <title>Draft genome of candidate division NPL-UPA2 bacterium Unc8 that adapted to ultra-basic serpentinizing groundwater.</title>
        <authorList>
            <person name="Ishii S."/>
            <person name="Suzuki S."/>
            <person name="Nealson K.H."/>
        </authorList>
    </citation>
    <scope>NUCLEOTIDE SEQUENCE [LARGE SCALE GENOMIC DNA]</scope>
    <source>
        <strain evidence="6">Unc8</strain>
    </source>
</reference>
<evidence type="ECO:0000256" key="1">
    <source>
        <dbReference type="ARBA" id="ARBA00022679"/>
    </source>
</evidence>
<dbReference type="Gene3D" id="3.40.50.11720">
    <property type="entry name" value="3-Deoxy-D-manno-octulosonic-acid transferase, N-terminal domain"/>
    <property type="match status" value="1"/>
</dbReference>
<evidence type="ECO:0000256" key="3">
    <source>
        <dbReference type="PIRSR" id="PIRSR639901-2"/>
    </source>
</evidence>
<dbReference type="EC" id="2.4.99.12" evidence="4"/>
<dbReference type="Gene3D" id="3.40.50.2000">
    <property type="entry name" value="Glycogen Phosphorylase B"/>
    <property type="match status" value="1"/>
</dbReference>
<dbReference type="GO" id="GO:0005886">
    <property type="term" value="C:plasma membrane"/>
    <property type="evidence" value="ECO:0007669"/>
    <property type="project" value="UniProtKB-SubCell"/>
</dbReference>
<keyword evidence="1 4" id="KW-0808">Transferase</keyword>
<dbReference type="GO" id="GO:0009244">
    <property type="term" value="P:lipopolysaccharide core region biosynthetic process"/>
    <property type="evidence" value="ECO:0007669"/>
    <property type="project" value="UniProtKB-UniRule"/>
</dbReference>
<comment type="pathway">
    <text evidence="4">Bacterial outer membrane biogenesis; LPS core biosynthesis.</text>
</comment>
<proteinExistence type="inferred from homology"/>
<comment type="subcellular location">
    <subcellularLocation>
        <location evidence="4">Cell membrane</location>
    </subcellularLocation>
</comment>
<evidence type="ECO:0000313" key="6">
    <source>
        <dbReference type="EMBL" id="RII00390.1"/>
    </source>
</evidence>
<dbReference type="AlphaFoldDB" id="A0A399FYE1"/>
<keyword evidence="4" id="KW-1003">Cell membrane</keyword>
<dbReference type="Proteomes" id="UP000266287">
    <property type="component" value="Unassembled WGS sequence"/>
</dbReference>